<gene>
    <name evidence="1" type="ORF">GOP47_0012005</name>
</gene>
<protein>
    <submittedName>
        <fullName evidence="1">Uncharacterized protein</fullName>
    </submittedName>
</protein>
<evidence type="ECO:0000313" key="2">
    <source>
        <dbReference type="Proteomes" id="UP000886520"/>
    </source>
</evidence>
<sequence length="104" mass="10787">MAAFGSFAGLAAAGAGALCSAEEDALNCSFSFFPRFKSTTCEQVDVPHVVSGRPRLPIVAAAPSKAAGAARAESSSTGRGSTISHFVSRHLSLQQYCLNSFDFL</sequence>
<dbReference type="AlphaFoldDB" id="A0A9D4UV23"/>
<comment type="caution">
    <text evidence="1">The sequence shown here is derived from an EMBL/GenBank/DDBJ whole genome shotgun (WGS) entry which is preliminary data.</text>
</comment>
<proteinExistence type="predicted"/>
<accession>A0A9D4UV23</accession>
<evidence type="ECO:0000313" key="1">
    <source>
        <dbReference type="EMBL" id="KAI5073992.1"/>
    </source>
</evidence>
<keyword evidence="2" id="KW-1185">Reference proteome</keyword>
<organism evidence="1 2">
    <name type="scientific">Adiantum capillus-veneris</name>
    <name type="common">Maidenhair fern</name>
    <dbReference type="NCBI Taxonomy" id="13818"/>
    <lineage>
        <taxon>Eukaryota</taxon>
        <taxon>Viridiplantae</taxon>
        <taxon>Streptophyta</taxon>
        <taxon>Embryophyta</taxon>
        <taxon>Tracheophyta</taxon>
        <taxon>Polypodiopsida</taxon>
        <taxon>Polypodiidae</taxon>
        <taxon>Polypodiales</taxon>
        <taxon>Pteridineae</taxon>
        <taxon>Pteridaceae</taxon>
        <taxon>Vittarioideae</taxon>
        <taxon>Adiantum</taxon>
    </lineage>
</organism>
<name>A0A9D4UV23_ADICA</name>
<dbReference type="Proteomes" id="UP000886520">
    <property type="component" value="Chromosome 11"/>
</dbReference>
<reference evidence="1" key="1">
    <citation type="submission" date="2021-01" db="EMBL/GenBank/DDBJ databases">
        <title>Adiantum capillus-veneris genome.</title>
        <authorList>
            <person name="Fang Y."/>
            <person name="Liao Q."/>
        </authorList>
    </citation>
    <scope>NUCLEOTIDE SEQUENCE</scope>
    <source>
        <strain evidence="1">H3</strain>
        <tissue evidence="1">Leaf</tissue>
    </source>
</reference>
<dbReference type="EMBL" id="JABFUD020000011">
    <property type="protein sequence ID" value="KAI5073992.1"/>
    <property type="molecule type" value="Genomic_DNA"/>
</dbReference>